<proteinExistence type="predicted"/>
<keyword evidence="2" id="KW-1133">Transmembrane helix</keyword>
<keyword evidence="4" id="KW-1185">Reference proteome</keyword>
<dbReference type="Proteomes" id="UP001367508">
    <property type="component" value="Unassembled WGS sequence"/>
</dbReference>
<feature type="region of interest" description="Disordered" evidence="1">
    <location>
        <begin position="73"/>
        <end position="106"/>
    </location>
</feature>
<keyword evidence="2" id="KW-0812">Transmembrane</keyword>
<reference evidence="3 4" key="1">
    <citation type="submission" date="2024-01" db="EMBL/GenBank/DDBJ databases">
        <title>The genomes of 5 underutilized Papilionoideae crops provide insights into root nodulation and disease resistanc.</title>
        <authorList>
            <person name="Jiang F."/>
        </authorList>
    </citation>
    <scope>NUCLEOTIDE SEQUENCE [LARGE SCALE GENOMIC DNA]</scope>
    <source>
        <strain evidence="3">LVBAO_FW01</strain>
        <tissue evidence="3">Leaves</tissue>
    </source>
</reference>
<name>A0AAN9K079_CANGL</name>
<feature type="transmembrane region" description="Helical" evidence="2">
    <location>
        <begin position="37"/>
        <end position="63"/>
    </location>
</feature>
<protein>
    <submittedName>
        <fullName evidence="3">Uncharacterized protein</fullName>
    </submittedName>
</protein>
<organism evidence="3 4">
    <name type="scientific">Canavalia gladiata</name>
    <name type="common">Sword bean</name>
    <name type="synonym">Dolichos gladiatus</name>
    <dbReference type="NCBI Taxonomy" id="3824"/>
    <lineage>
        <taxon>Eukaryota</taxon>
        <taxon>Viridiplantae</taxon>
        <taxon>Streptophyta</taxon>
        <taxon>Embryophyta</taxon>
        <taxon>Tracheophyta</taxon>
        <taxon>Spermatophyta</taxon>
        <taxon>Magnoliopsida</taxon>
        <taxon>eudicotyledons</taxon>
        <taxon>Gunneridae</taxon>
        <taxon>Pentapetalae</taxon>
        <taxon>rosids</taxon>
        <taxon>fabids</taxon>
        <taxon>Fabales</taxon>
        <taxon>Fabaceae</taxon>
        <taxon>Papilionoideae</taxon>
        <taxon>50 kb inversion clade</taxon>
        <taxon>NPAAA clade</taxon>
        <taxon>indigoferoid/millettioid clade</taxon>
        <taxon>Phaseoleae</taxon>
        <taxon>Canavalia</taxon>
    </lineage>
</organism>
<accession>A0AAN9K079</accession>
<gene>
    <name evidence="3" type="ORF">VNO77_41986</name>
</gene>
<keyword evidence="2" id="KW-0472">Membrane</keyword>
<evidence type="ECO:0000256" key="2">
    <source>
        <dbReference type="SAM" id="Phobius"/>
    </source>
</evidence>
<evidence type="ECO:0000313" key="4">
    <source>
        <dbReference type="Proteomes" id="UP001367508"/>
    </source>
</evidence>
<dbReference type="EMBL" id="JAYMYQ010000010">
    <property type="protein sequence ID" value="KAK7308382.1"/>
    <property type="molecule type" value="Genomic_DNA"/>
</dbReference>
<evidence type="ECO:0000256" key="1">
    <source>
        <dbReference type="SAM" id="MobiDB-lite"/>
    </source>
</evidence>
<sequence length="106" mass="11453">MAHTRGCVRLLVTAALGRTIASSGCVLKVRLIDVSIVNFLVGFLASTKSFLTATSIFYSILVIDMSVEESVVSSHAPSPPFVPVNRGHAQMNERKDEDANDSFRNA</sequence>
<dbReference type="AlphaFoldDB" id="A0AAN9K079"/>
<evidence type="ECO:0000313" key="3">
    <source>
        <dbReference type="EMBL" id="KAK7308382.1"/>
    </source>
</evidence>
<comment type="caution">
    <text evidence="3">The sequence shown here is derived from an EMBL/GenBank/DDBJ whole genome shotgun (WGS) entry which is preliminary data.</text>
</comment>